<evidence type="ECO:0000256" key="1">
    <source>
        <dbReference type="ARBA" id="ARBA00000707"/>
    </source>
</evidence>
<dbReference type="Pfam" id="PF01088">
    <property type="entry name" value="Peptidase_C12"/>
    <property type="match status" value="1"/>
</dbReference>
<dbReference type="GO" id="GO:0004843">
    <property type="term" value="F:cysteine-type deubiquitinase activity"/>
    <property type="evidence" value="ECO:0007669"/>
    <property type="project" value="UniProtKB-EC"/>
</dbReference>
<dbReference type="InterPro" id="IPR036959">
    <property type="entry name" value="Peptidase_C12_UCH_sf"/>
</dbReference>
<keyword evidence="6 8" id="KW-0788">Thiol protease</keyword>
<evidence type="ECO:0000256" key="4">
    <source>
        <dbReference type="ARBA" id="ARBA00022786"/>
    </source>
</evidence>
<comment type="caution">
    <text evidence="10">The sequence shown here is derived from an EMBL/GenBank/DDBJ whole genome shotgun (WGS) entry which is preliminary data.</text>
</comment>
<dbReference type="SUPFAM" id="SSF54001">
    <property type="entry name" value="Cysteine proteinases"/>
    <property type="match status" value="1"/>
</dbReference>
<keyword evidence="5 8" id="KW-0378">Hydrolase</keyword>
<dbReference type="PROSITE" id="PS52048">
    <property type="entry name" value="UCH_DOMAIN"/>
    <property type="match status" value="1"/>
</dbReference>
<dbReference type="PANTHER" id="PTHR10589">
    <property type="entry name" value="UBIQUITIN CARBOXYL-TERMINAL HYDROLASE"/>
    <property type="match status" value="1"/>
</dbReference>
<dbReference type="InterPro" id="IPR038765">
    <property type="entry name" value="Papain-like_cys_pep_sf"/>
</dbReference>
<keyword evidence="4 8" id="KW-0833">Ubl conjugation pathway</keyword>
<evidence type="ECO:0000259" key="9">
    <source>
        <dbReference type="PROSITE" id="PS52048"/>
    </source>
</evidence>
<gene>
    <name evidence="10" type="ORF">QBC36DRAFT_343021</name>
</gene>
<protein>
    <recommendedName>
        <fullName evidence="8">Ubiquitin carboxyl-terminal hydrolase</fullName>
        <ecNumber evidence="8">3.4.19.12</ecNumber>
    </recommendedName>
</protein>
<dbReference type="EMBL" id="MU866100">
    <property type="protein sequence ID" value="KAK4180348.1"/>
    <property type="molecule type" value="Genomic_DNA"/>
</dbReference>
<keyword evidence="3 8" id="KW-0645">Protease</keyword>
<evidence type="ECO:0000256" key="3">
    <source>
        <dbReference type="ARBA" id="ARBA00022670"/>
    </source>
</evidence>
<evidence type="ECO:0000313" key="11">
    <source>
        <dbReference type="Proteomes" id="UP001302321"/>
    </source>
</evidence>
<evidence type="ECO:0000256" key="6">
    <source>
        <dbReference type="ARBA" id="ARBA00022807"/>
    </source>
</evidence>
<keyword evidence="11" id="KW-1185">Reference proteome</keyword>
<evidence type="ECO:0000313" key="10">
    <source>
        <dbReference type="EMBL" id="KAK4180348.1"/>
    </source>
</evidence>
<dbReference type="Gene3D" id="3.40.532.10">
    <property type="entry name" value="Peptidase C12, ubiquitin carboxyl-terminal hydrolase"/>
    <property type="match status" value="1"/>
</dbReference>
<dbReference type="PRINTS" id="PR00707">
    <property type="entry name" value="UBCTHYDRLASE"/>
</dbReference>
<evidence type="ECO:0000256" key="2">
    <source>
        <dbReference type="ARBA" id="ARBA00009326"/>
    </source>
</evidence>
<organism evidence="10 11">
    <name type="scientific">Triangularia setosa</name>
    <dbReference type="NCBI Taxonomy" id="2587417"/>
    <lineage>
        <taxon>Eukaryota</taxon>
        <taxon>Fungi</taxon>
        <taxon>Dikarya</taxon>
        <taxon>Ascomycota</taxon>
        <taxon>Pezizomycotina</taxon>
        <taxon>Sordariomycetes</taxon>
        <taxon>Sordariomycetidae</taxon>
        <taxon>Sordariales</taxon>
        <taxon>Podosporaceae</taxon>
        <taxon>Triangularia</taxon>
    </lineage>
</organism>
<reference evidence="10" key="1">
    <citation type="journal article" date="2023" name="Mol. Phylogenet. Evol.">
        <title>Genome-scale phylogeny and comparative genomics of the fungal order Sordariales.</title>
        <authorList>
            <person name="Hensen N."/>
            <person name="Bonometti L."/>
            <person name="Westerberg I."/>
            <person name="Brannstrom I.O."/>
            <person name="Guillou S."/>
            <person name="Cros-Aarteil S."/>
            <person name="Calhoun S."/>
            <person name="Haridas S."/>
            <person name="Kuo A."/>
            <person name="Mondo S."/>
            <person name="Pangilinan J."/>
            <person name="Riley R."/>
            <person name="LaButti K."/>
            <person name="Andreopoulos B."/>
            <person name="Lipzen A."/>
            <person name="Chen C."/>
            <person name="Yan M."/>
            <person name="Daum C."/>
            <person name="Ng V."/>
            <person name="Clum A."/>
            <person name="Steindorff A."/>
            <person name="Ohm R.A."/>
            <person name="Martin F."/>
            <person name="Silar P."/>
            <person name="Natvig D.O."/>
            <person name="Lalanne C."/>
            <person name="Gautier V."/>
            <person name="Ament-Velasquez S.L."/>
            <person name="Kruys A."/>
            <person name="Hutchinson M.I."/>
            <person name="Powell A.J."/>
            <person name="Barry K."/>
            <person name="Miller A.N."/>
            <person name="Grigoriev I.V."/>
            <person name="Debuchy R."/>
            <person name="Gladieux P."/>
            <person name="Hiltunen Thoren M."/>
            <person name="Johannesson H."/>
        </authorList>
    </citation>
    <scope>NUCLEOTIDE SEQUENCE</scope>
    <source>
        <strain evidence="10">CBS 892.96</strain>
    </source>
</reference>
<dbReference type="GO" id="GO:0005737">
    <property type="term" value="C:cytoplasm"/>
    <property type="evidence" value="ECO:0007669"/>
    <property type="project" value="TreeGrafter"/>
</dbReference>
<evidence type="ECO:0000256" key="5">
    <source>
        <dbReference type="ARBA" id="ARBA00022801"/>
    </source>
</evidence>
<evidence type="ECO:0000256" key="7">
    <source>
        <dbReference type="PROSITE-ProRule" id="PRU01393"/>
    </source>
</evidence>
<name>A0AAN6WE34_9PEZI</name>
<comment type="catalytic activity">
    <reaction evidence="1 8">
        <text>Thiol-dependent hydrolysis of ester, thioester, amide, peptide and isopeptide bonds formed by the C-terminal Gly of ubiquitin (a 76-residue protein attached to proteins as an intracellular targeting signal).</text>
        <dbReference type="EC" id="3.4.19.12"/>
    </reaction>
</comment>
<accession>A0AAN6WE34</accession>
<dbReference type="InterPro" id="IPR001578">
    <property type="entry name" value="Peptidase_C12_UCH"/>
</dbReference>
<proteinExistence type="inferred from homology"/>
<comment type="caution">
    <text evidence="7">Lacks conserved residue(s) required for the propagation of feature annotation.</text>
</comment>
<evidence type="ECO:0000256" key="8">
    <source>
        <dbReference type="RuleBase" id="RU361215"/>
    </source>
</evidence>
<dbReference type="GO" id="GO:0016579">
    <property type="term" value="P:protein deubiquitination"/>
    <property type="evidence" value="ECO:0007669"/>
    <property type="project" value="TreeGrafter"/>
</dbReference>
<dbReference type="PANTHER" id="PTHR10589:SF17">
    <property type="entry name" value="UBIQUITIN CARBOXYL-TERMINAL HYDROLASE"/>
    <property type="match status" value="1"/>
</dbReference>
<feature type="domain" description="UCH catalytic" evidence="9">
    <location>
        <begin position="1"/>
        <end position="194"/>
    </location>
</feature>
<sequence length="208" mass="22797">MDDIDLFALVPRPTLALILVFPTSPNYEAEVEVAEKNKDAVKCAGSGDEDIFWYKQTVNNVCGFYGILHAVSNGDTWGFISRQSLSSSIAIPGSHQHHLLTSCTPLDRAASAYKTVALQGDSEVPEDLEEEVDFHYACFVKSHKDGHLYKLNRNWKGPMVSIFLVYGVRGLTVLREFIGRVECDGGFSLLALTPAKSCQAVNCPGALL</sequence>
<reference evidence="10" key="2">
    <citation type="submission" date="2023-05" db="EMBL/GenBank/DDBJ databases">
        <authorList>
            <consortium name="Lawrence Berkeley National Laboratory"/>
            <person name="Steindorff A."/>
            <person name="Hensen N."/>
            <person name="Bonometti L."/>
            <person name="Westerberg I."/>
            <person name="Brannstrom I.O."/>
            <person name="Guillou S."/>
            <person name="Cros-Aarteil S."/>
            <person name="Calhoun S."/>
            <person name="Haridas S."/>
            <person name="Kuo A."/>
            <person name="Mondo S."/>
            <person name="Pangilinan J."/>
            <person name="Riley R."/>
            <person name="Labutti K."/>
            <person name="Andreopoulos B."/>
            <person name="Lipzen A."/>
            <person name="Chen C."/>
            <person name="Yanf M."/>
            <person name="Daum C."/>
            <person name="Ng V."/>
            <person name="Clum A."/>
            <person name="Ohm R."/>
            <person name="Martin F."/>
            <person name="Silar P."/>
            <person name="Natvig D."/>
            <person name="Lalanne C."/>
            <person name="Gautier V."/>
            <person name="Ament-Velasquez S.L."/>
            <person name="Kruys A."/>
            <person name="Hutchinson M.I."/>
            <person name="Powell A.J."/>
            <person name="Barry K."/>
            <person name="Miller A.N."/>
            <person name="Grigoriev I.V."/>
            <person name="Debuchy R."/>
            <person name="Gladieux P."/>
            <person name="Thoren M.H."/>
            <person name="Johannesson H."/>
        </authorList>
    </citation>
    <scope>NUCLEOTIDE SEQUENCE</scope>
    <source>
        <strain evidence="10">CBS 892.96</strain>
    </source>
</reference>
<dbReference type="Proteomes" id="UP001302321">
    <property type="component" value="Unassembled WGS sequence"/>
</dbReference>
<comment type="similarity">
    <text evidence="2 7 8">Belongs to the peptidase C12 family.</text>
</comment>
<dbReference type="GO" id="GO:0006511">
    <property type="term" value="P:ubiquitin-dependent protein catabolic process"/>
    <property type="evidence" value="ECO:0007669"/>
    <property type="project" value="UniProtKB-UniRule"/>
</dbReference>
<dbReference type="AlphaFoldDB" id="A0AAN6WE34"/>
<dbReference type="EC" id="3.4.19.12" evidence="8"/>